<dbReference type="Proteomes" id="UP000799436">
    <property type="component" value="Unassembled WGS sequence"/>
</dbReference>
<gene>
    <name evidence="3" type="ORF">EJ03DRAFT_196842</name>
</gene>
<evidence type="ECO:0000313" key="3">
    <source>
        <dbReference type="EMBL" id="KAF2765835.1"/>
    </source>
</evidence>
<dbReference type="EMBL" id="ML995883">
    <property type="protein sequence ID" value="KAF2765835.1"/>
    <property type="molecule type" value="Genomic_DNA"/>
</dbReference>
<keyword evidence="2" id="KW-1133">Transmembrane helix</keyword>
<proteinExistence type="predicted"/>
<keyword evidence="2" id="KW-0472">Membrane</keyword>
<accession>A0A6G1KYY0</accession>
<name>A0A6G1KYY0_9PEZI</name>
<dbReference type="AlphaFoldDB" id="A0A6G1KYY0"/>
<evidence type="ECO:0000256" key="1">
    <source>
        <dbReference type="SAM" id="MobiDB-lite"/>
    </source>
</evidence>
<keyword evidence="2" id="KW-0812">Transmembrane</keyword>
<feature type="transmembrane region" description="Helical" evidence="2">
    <location>
        <begin position="38"/>
        <end position="55"/>
    </location>
</feature>
<feature type="region of interest" description="Disordered" evidence="1">
    <location>
        <begin position="56"/>
        <end position="77"/>
    </location>
</feature>
<evidence type="ECO:0000313" key="4">
    <source>
        <dbReference type="Proteomes" id="UP000799436"/>
    </source>
</evidence>
<keyword evidence="4" id="KW-1185">Reference proteome</keyword>
<feature type="region of interest" description="Disordered" evidence="1">
    <location>
        <begin position="1"/>
        <end position="22"/>
    </location>
</feature>
<evidence type="ECO:0000256" key="2">
    <source>
        <dbReference type="SAM" id="Phobius"/>
    </source>
</evidence>
<organism evidence="3 4">
    <name type="scientific">Teratosphaeria nubilosa</name>
    <dbReference type="NCBI Taxonomy" id="161662"/>
    <lineage>
        <taxon>Eukaryota</taxon>
        <taxon>Fungi</taxon>
        <taxon>Dikarya</taxon>
        <taxon>Ascomycota</taxon>
        <taxon>Pezizomycotina</taxon>
        <taxon>Dothideomycetes</taxon>
        <taxon>Dothideomycetidae</taxon>
        <taxon>Mycosphaerellales</taxon>
        <taxon>Teratosphaeriaceae</taxon>
        <taxon>Teratosphaeria</taxon>
    </lineage>
</organism>
<protein>
    <submittedName>
        <fullName evidence="3">Uncharacterized protein</fullName>
    </submittedName>
</protein>
<feature type="compositionally biased region" description="Polar residues" evidence="1">
    <location>
        <begin position="64"/>
        <end position="77"/>
    </location>
</feature>
<sequence>MPDSSWQAKVFSRRSSDTMPTNSCRDAFESVSAGLCDGYAVLAIVIVAQTLLLSGRRKPESKRANTSASKTSVGKTT</sequence>
<reference evidence="3" key="1">
    <citation type="journal article" date="2020" name="Stud. Mycol.">
        <title>101 Dothideomycetes genomes: a test case for predicting lifestyles and emergence of pathogens.</title>
        <authorList>
            <person name="Haridas S."/>
            <person name="Albert R."/>
            <person name="Binder M."/>
            <person name="Bloem J."/>
            <person name="Labutti K."/>
            <person name="Salamov A."/>
            <person name="Andreopoulos B."/>
            <person name="Baker S."/>
            <person name="Barry K."/>
            <person name="Bills G."/>
            <person name="Bluhm B."/>
            <person name="Cannon C."/>
            <person name="Castanera R."/>
            <person name="Culley D."/>
            <person name="Daum C."/>
            <person name="Ezra D."/>
            <person name="Gonzalez J."/>
            <person name="Henrissat B."/>
            <person name="Kuo A."/>
            <person name="Liang C."/>
            <person name="Lipzen A."/>
            <person name="Lutzoni F."/>
            <person name="Magnuson J."/>
            <person name="Mondo S."/>
            <person name="Nolan M."/>
            <person name="Ohm R."/>
            <person name="Pangilinan J."/>
            <person name="Park H.-J."/>
            <person name="Ramirez L."/>
            <person name="Alfaro M."/>
            <person name="Sun H."/>
            <person name="Tritt A."/>
            <person name="Yoshinaga Y."/>
            <person name="Zwiers L.-H."/>
            <person name="Turgeon B."/>
            <person name="Goodwin S."/>
            <person name="Spatafora J."/>
            <person name="Crous P."/>
            <person name="Grigoriev I."/>
        </authorList>
    </citation>
    <scope>NUCLEOTIDE SEQUENCE</scope>
    <source>
        <strain evidence="3">CBS 116005</strain>
    </source>
</reference>